<dbReference type="GO" id="GO:0034628">
    <property type="term" value="P:'de novo' NAD+ biosynthetic process from L-aspartate"/>
    <property type="evidence" value="ECO:0007669"/>
    <property type="project" value="TreeGrafter"/>
</dbReference>
<dbReference type="InterPro" id="IPR036188">
    <property type="entry name" value="FAD/NAD-bd_sf"/>
</dbReference>
<dbReference type="Pfam" id="PF00890">
    <property type="entry name" value="FAD_binding_2"/>
    <property type="match status" value="1"/>
</dbReference>
<name>A0A382UAL7_9ZZZZ</name>
<dbReference type="InterPro" id="IPR005288">
    <property type="entry name" value="NadB"/>
</dbReference>
<dbReference type="Gene3D" id="1.20.58.100">
    <property type="entry name" value="Fumarate reductase/succinate dehydrogenase flavoprotein-like, C-terminal domain"/>
    <property type="match status" value="1"/>
</dbReference>
<feature type="domain" description="Fumarate reductase/succinate dehydrogenase flavoprotein-like C-terminal" evidence="8">
    <location>
        <begin position="77"/>
        <end position="162"/>
    </location>
</feature>
<dbReference type="FunFam" id="1.20.58.100:FF:000002">
    <property type="entry name" value="L-aspartate oxidase"/>
    <property type="match status" value="1"/>
</dbReference>
<proteinExistence type="predicted"/>
<keyword evidence="4" id="KW-0560">Oxidoreductase</keyword>
<comment type="cofactor">
    <cofactor evidence="1">
        <name>FAD</name>
        <dbReference type="ChEBI" id="CHEBI:57692"/>
    </cofactor>
</comment>
<feature type="compositionally biased region" description="Basic and acidic residues" evidence="6">
    <location>
        <begin position="153"/>
        <end position="163"/>
    </location>
</feature>
<dbReference type="InterPro" id="IPR037099">
    <property type="entry name" value="Fum_R/Succ_DH_flav-like_C_sf"/>
</dbReference>
<organism evidence="9">
    <name type="scientific">marine metagenome</name>
    <dbReference type="NCBI Taxonomy" id="408172"/>
    <lineage>
        <taxon>unclassified sequences</taxon>
        <taxon>metagenomes</taxon>
        <taxon>ecological metagenomes</taxon>
    </lineage>
</organism>
<evidence type="ECO:0000256" key="5">
    <source>
        <dbReference type="SAM" id="Coils"/>
    </source>
</evidence>
<evidence type="ECO:0000256" key="2">
    <source>
        <dbReference type="ARBA" id="ARBA00022630"/>
    </source>
</evidence>
<evidence type="ECO:0000313" key="9">
    <source>
        <dbReference type="EMBL" id="SVD31293.1"/>
    </source>
</evidence>
<reference evidence="9" key="1">
    <citation type="submission" date="2018-05" db="EMBL/GenBank/DDBJ databases">
        <authorList>
            <person name="Lanie J.A."/>
            <person name="Ng W.-L."/>
            <person name="Kazmierczak K.M."/>
            <person name="Andrzejewski T.M."/>
            <person name="Davidsen T.M."/>
            <person name="Wayne K.J."/>
            <person name="Tettelin H."/>
            <person name="Glass J.I."/>
            <person name="Rusch D."/>
            <person name="Podicherti R."/>
            <person name="Tsui H.-C.T."/>
            <person name="Winkler M.E."/>
        </authorList>
    </citation>
    <scope>NUCLEOTIDE SEQUENCE</scope>
</reference>
<dbReference type="PANTHER" id="PTHR42716:SF2">
    <property type="entry name" value="L-ASPARTATE OXIDASE, CHLOROPLASTIC"/>
    <property type="match status" value="1"/>
</dbReference>
<feature type="region of interest" description="Disordered" evidence="6">
    <location>
        <begin position="153"/>
        <end position="172"/>
    </location>
</feature>
<evidence type="ECO:0000259" key="8">
    <source>
        <dbReference type="Pfam" id="PF02910"/>
    </source>
</evidence>
<feature type="coiled-coil region" evidence="5">
    <location>
        <begin position="89"/>
        <end position="116"/>
    </location>
</feature>
<dbReference type="GO" id="GO:0008734">
    <property type="term" value="F:L-aspartate oxidase activity"/>
    <property type="evidence" value="ECO:0007669"/>
    <property type="project" value="InterPro"/>
</dbReference>
<feature type="domain" description="FAD-dependent oxidoreductase 2 FAD-binding" evidence="7">
    <location>
        <begin position="2"/>
        <end position="26"/>
    </location>
</feature>
<evidence type="ECO:0000256" key="4">
    <source>
        <dbReference type="ARBA" id="ARBA00023002"/>
    </source>
</evidence>
<dbReference type="SUPFAM" id="SSF51905">
    <property type="entry name" value="FAD/NAD(P)-binding domain"/>
    <property type="match status" value="1"/>
</dbReference>
<protein>
    <recommendedName>
        <fullName evidence="10">L-aspartate oxidase</fullName>
    </recommendedName>
</protein>
<dbReference type="InterPro" id="IPR003953">
    <property type="entry name" value="FAD-dep_OxRdtase_2_FAD-bd"/>
</dbReference>
<dbReference type="AlphaFoldDB" id="A0A382UAL7"/>
<evidence type="ECO:0000256" key="1">
    <source>
        <dbReference type="ARBA" id="ARBA00001974"/>
    </source>
</evidence>
<accession>A0A382UAL7</accession>
<feature type="non-terminal residue" evidence="9">
    <location>
        <position position="1"/>
    </location>
</feature>
<keyword evidence="5" id="KW-0175">Coiled coil</keyword>
<dbReference type="Pfam" id="PF02910">
    <property type="entry name" value="Succ_DH_flav_C"/>
    <property type="match status" value="1"/>
</dbReference>
<keyword evidence="3" id="KW-0274">FAD</keyword>
<keyword evidence="2" id="KW-0285">Flavoprotein</keyword>
<evidence type="ECO:0000259" key="7">
    <source>
        <dbReference type="Pfam" id="PF00890"/>
    </source>
</evidence>
<evidence type="ECO:0000256" key="3">
    <source>
        <dbReference type="ARBA" id="ARBA00022827"/>
    </source>
</evidence>
<dbReference type="SUPFAM" id="SSF46977">
    <property type="entry name" value="Succinate dehydrogenase/fumarate reductase flavoprotein C-terminal domain"/>
    <property type="match status" value="1"/>
</dbReference>
<sequence length="172" mass="19758">VLNLFAAGEVAYTGLHGANRLASNSLLESVVFSDAAALTAIRRLDSVDRVIAKQVPFWEEGSASVSDEAVVITQNWDEIRRFMWNYVGIVRSDRRLERARRRIELLREEIAEYYWNFKLTPDLVELRNLALVAELMIESAMLRLESRGLHYTLDHPDPDDRHPPQPTLLLRS</sequence>
<dbReference type="EMBL" id="UINC01142762">
    <property type="protein sequence ID" value="SVD31293.1"/>
    <property type="molecule type" value="Genomic_DNA"/>
</dbReference>
<dbReference type="PANTHER" id="PTHR42716">
    <property type="entry name" value="L-ASPARTATE OXIDASE"/>
    <property type="match status" value="1"/>
</dbReference>
<dbReference type="Gene3D" id="3.50.50.60">
    <property type="entry name" value="FAD/NAD(P)-binding domain"/>
    <property type="match status" value="1"/>
</dbReference>
<evidence type="ECO:0008006" key="10">
    <source>
        <dbReference type="Google" id="ProtNLM"/>
    </source>
</evidence>
<dbReference type="InterPro" id="IPR015939">
    <property type="entry name" value="Fum_Rdtase/Succ_DH_flav-like_C"/>
</dbReference>
<gene>
    <name evidence="9" type="ORF">METZ01_LOCUS384147</name>
</gene>
<evidence type="ECO:0000256" key="6">
    <source>
        <dbReference type="SAM" id="MobiDB-lite"/>
    </source>
</evidence>